<organism evidence="2 3">
    <name type="scientific">Dyadobacter psychrotolerans</name>
    <dbReference type="NCBI Taxonomy" id="2541721"/>
    <lineage>
        <taxon>Bacteria</taxon>
        <taxon>Pseudomonadati</taxon>
        <taxon>Bacteroidota</taxon>
        <taxon>Cytophagia</taxon>
        <taxon>Cytophagales</taxon>
        <taxon>Spirosomataceae</taxon>
        <taxon>Dyadobacter</taxon>
    </lineage>
</organism>
<dbReference type="AlphaFoldDB" id="A0A4R5DK22"/>
<dbReference type="RefSeq" id="WP_131960418.1">
    <property type="nucleotide sequence ID" value="NZ_SMFL01000009.1"/>
</dbReference>
<evidence type="ECO:0000256" key="1">
    <source>
        <dbReference type="SAM" id="Phobius"/>
    </source>
</evidence>
<keyword evidence="3" id="KW-1185">Reference proteome</keyword>
<evidence type="ECO:0000313" key="3">
    <source>
        <dbReference type="Proteomes" id="UP000294850"/>
    </source>
</evidence>
<feature type="transmembrane region" description="Helical" evidence="1">
    <location>
        <begin position="43"/>
        <end position="62"/>
    </location>
</feature>
<accession>A0A4R5DK22</accession>
<dbReference type="Proteomes" id="UP000294850">
    <property type="component" value="Unassembled WGS sequence"/>
</dbReference>
<dbReference type="OrthoDB" id="948161at2"/>
<keyword evidence="1" id="KW-0472">Membrane</keyword>
<sequence length="267" mass="30014">MKKHPVDDLFKGKLADLERQPSDSAWKRIEAKQKKSERRLAGWIWYAAAGVAVVLLSGYLVWQQQQLSGSDGIAVISGKADSLSNKVISPDSSKEGDLNVDQAVSGREISSIQKPSKVEERSDLPQRIAIAQKTQLPASKEVRQELVPPVDMPANEIAVNNIKTDLEPEPVKTNISQPMVALNENKEENRTIVVKVEVPEEDNEKHKTSRFTKVFRQLKNARAGDPVDWKDVGFNPKTIVARVDETIRDKEENISEKYQNIKQRTKL</sequence>
<protein>
    <submittedName>
        <fullName evidence="2">Uncharacterized protein</fullName>
    </submittedName>
</protein>
<gene>
    <name evidence="2" type="ORF">E0F88_21880</name>
</gene>
<evidence type="ECO:0000313" key="2">
    <source>
        <dbReference type="EMBL" id="TDE12350.1"/>
    </source>
</evidence>
<name>A0A4R5DK22_9BACT</name>
<keyword evidence="1" id="KW-0812">Transmembrane</keyword>
<reference evidence="2 3" key="1">
    <citation type="submission" date="2019-03" db="EMBL/GenBank/DDBJ databases">
        <title>Dyadobacter AR-3-6 sp. nov., isolated from arctic soil.</title>
        <authorList>
            <person name="Chaudhary D.K."/>
        </authorList>
    </citation>
    <scope>NUCLEOTIDE SEQUENCE [LARGE SCALE GENOMIC DNA]</scope>
    <source>
        <strain evidence="2 3">AR-3-6</strain>
    </source>
</reference>
<dbReference type="EMBL" id="SMFL01000009">
    <property type="protein sequence ID" value="TDE12350.1"/>
    <property type="molecule type" value="Genomic_DNA"/>
</dbReference>
<comment type="caution">
    <text evidence="2">The sequence shown here is derived from an EMBL/GenBank/DDBJ whole genome shotgun (WGS) entry which is preliminary data.</text>
</comment>
<keyword evidence="1" id="KW-1133">Transmembrane helix</keyword>
<proteinExistence type="predicted"/>